<keyword evidence="3" id="KW-1185">Reference proteome</keyword>
<dbReference type="InterPro" id="IPR036425">
    <property type="entry name" value="MoaB/Mog-like_dom_sf"/>
</dbReference>
<dbReference type="RefSeq" id="WP_066697067.1">
    <property type="nucleotide sequence ID" value="NZ_AP018664.1"/>
</dbReference>
<accession>A0A494W3B7</accession>
<dbReference type="KEGG" id="sami:SAMIE_1013370"/>
<gene>
    <name evidence="2" type="ORF">SAMIE_1013370</name>
</gene>
<dbReference type="InterPro" id="IPR050101">
    <property type="entry name" value="CinA"/>
</dbReference>
<evidence type="ECO:0000259" key="1">
    <source>
        <dbReference type="SMART" id="SM00852"/>
    </source>
</evidence>
<proteinExistence type="predicted"/>
<dbReference type="AlphaFoldDB" id="A0A494W3B7"/>
<evidence type="ECO:0000313" key="2">
    <source>
        <dbReference type="EMBL" id="BBD97836.1"/>
    </source>
</evidence>
<reference evidence="2 3" key="1">
    <citation type="submission" date="2018-05" db="EMBL/GenBank/DDBJ databases">
        <title>Complete Genome Sequence of the Nonylphenol-Degrading Bacterium Sphingobium amiense DSM 16289T.</title>
        <authorList>
            <person name="Ootsuka M."/>
            <person name="Nishizawa T."/>
            <person name="Ohta H."/>
        </authorList>
    </citation>
    <scope>NUCLEOTIDE SEQUENCE [LARGE SCALE GENOMIC DNA]</scope>
    <source>
        <strain evidence="2 3">DSM 16289</strain>
    </source>
</reference>
<dbReference type="Gene3D" id="3.40.980.10">
    <property type="entry name" value="MoaB/Mog-like domain"/>
    <property type="match status" value="1"/>
</dbReference>
<dbReference type="PANTHER" id="PTHR13939">
    <property type="entry name" value="NICOTINAMIDE-NUCLEOTIDE AMIDOHYDROLASE PNCC"/>
    <property type="match status" value="1"/>
</dbReference>
<dbReference type="SMART" id="SM00852">
    <property type="entry name" value="MoCF_biosynth"/>
    <property type="match status" value="1"/>
</dbReference>
<dbReference type="Proteomes" id="UP000279959">
    <property type="component" value="Chromosome"/>
</dbReference>
<dbReference type="InterPro" id="IPR056596">
    <property type="entry name" value="FLAD1_M"/>
</dbReference>
<feature type="domain" description="MoaB/Mog" evidence="1">
    <location>
        <begin position="11"/>
        <end position="173"/>
    </location>
</feature>
<evidence type="ECO:0000313" key="3">
    <source>
        <dbReference type="Proteomes" id="UP000279959"/>
    </source>
</evidence>
<dbReference type="Pfam" id="PF00994">
    <property type="entry name" value="MoCF_biosynth"/>
    <property type="match status" value="1"/>
</dbReference>
<dbReference type="EMBL" id="AP018664">
    <property type="protein sequence ID" value="BBD97836.1"/>
    <property type="molecule type" value="Genomic_DNA"/>
</dbReference>
<dbReference type="CDD" id="cd00885">
    <property type="entry name" value="cinA"/>
    <property type="match status" value="1"/>
</dbReference>
<dbReference type="PANTHER" id="PTHR13939:SF0">
    <property type="entry name" value="NMN AMIDOHYDROLASE-LIKE PROTEIN YFAY"/>
    <property type="match status" value="1"/>
</dbReference>
<dbReference type="InterPro" id="IPR001453">
    <property type="entry name" value="MoaB/Mog_dom"/>
</dbReference>
<protein>
    <submittedName>
        <fullName evidence="2">Competence/damage-inducible protein A</fullName>
    </submittedName>
</protein>
<sequence>MADHQRIWIAALIVIGDEILSGRTQDRNIAQIAAWLNVQGIRLREVRVVPDVTEAIVEAVNSLRVRNDYLFTTGGIGPTHDDITVDAIAAALGVGVVVHPEARAVLERYYETRGGLTEARLRMARVPEGASLIENRMSGAPGIRHGNIFIMAGVPHITAGMLDALTGTLEGGLPLLSATIGCWVAESEVADLLRAVEKAHGDCQIGSYPFFREGRTGANFVVRSTDRAALDACAGALTEALGAGGWIATQGGI</sequence>
<organism evidence="2 3">
    <name type="scientific">Sphingobium amiense</name>
    <dbReference type="NCBI Taxonomy" id="135719"/>
    <lineage>
        <taxon>Bacteria</taxon>
        <taxon>Pseudomonadati</taxon>
        <taxon>Pseudomonadota</taxon>
        <taxon>Alphaproteobacteria</taxon>
        <taxon>Sphingomonadales</taxon>
        <taxon>Sphingomonadaceae</taxon>
        <taxon>Sphingobium</taxon>
    </lineage>
</organism>
<name>A0A494W3B7_9SPHN</name>
<dbReference type="SUPFAM" id="SSF53218">
    <property type="entry name" value="Molybdenum cofactor biosynthesis proteins"/>
    <property type="match status" value="1"/>
</dbReference>
<dbReference type="Pfam" id="PF24102">
    <property type="entry name" value="FLAD1_M"/>
    <property type="match status" value="1"/>
</dbReference>